<evidence type="ECO:0000256" key="5">
    <source>
        <dbReference type="ARBA" id="ARBA00023237"/>
    </source>
</evidence>
<gene>
    <name evidence="9" type="ORF">DWY20_00495</name>
</gene>
<comment type="similarity">
    <text evidence="2">Belongs to the SusD family.</text>
</comment>
<keyword evidence="5" id="KW-0998">Cell outer membrane</keyword>
<comment type="caution">
    <text evidence="9">The sequence shown here is derived from an EMBL/GenBank/DDBJ whole genome shotgun (WGS) entry which is preliminary data.</text>
</comment>
<evidence type="ECO:0000313" key="10">
    <source>
        <dbReference type="Proteomes" id="UP000285864"/>
    </source>
</evidence>
<dbReference type="SUPFAM" id="SSF48452">
    <property type="entry name" value="TPR-like"/>
    <property type="match status" value="1"/>
</dbReference>
<dbReference type="Pfam" id="PF14322">
    <property type="entry name" value="SusD-like_3"/>
    <property type="match status" value="1"/>
</dbReference>
<evidence type="ECO:0000256" key="3">
    <source>
        <dbReference type="ARBA" id="ARBA00022729"/>
    </source>
</evidence>
<feature type="domain" description="SusD-like N-terminal" evidence="8">
    <location>
        <begin position="103"/>
        <end position="214"/>
    </location>
</feature>
<dbReference type="InterPro" id="IPR011990">
    <property type="entry name" value="TPR-like_helical_dom_sf"/>
</dbReference>
<comment type="subcellular location">
    <subcellularLocation>
        <location evidence="1">Cell outer membrane</location>
    </subcellularLocation>
</comment>
<dbReference type="AlphaFoldDB" id="A0A412H002"/>
<protein>
    <submittedName>
        <fullName evidence="9">RagB/SusD family nutrient uptake outer membrane protein</fullName>
    </submittedName>
</protein>
<organism evidence="9 10">
    <name type="scientific">Phocaeicola coprocola</name>
    <dbReference type="NCBI Taxonomy" id="310298"/>
    <lineage>
        <taxon>Bacteria</taxon>
        <taxon>Pseudomonadati</taxon>
        <taxon>Bacteroidota</taxon>
        <taxon>Bacteroidia</taxon>
        <taxon>Bacteroidales</taxon>
        <taxon>Bacteroidaceae</taxon>
        <taxon>Phocaeicola</taxon>
    </lineage>
</organism>
<dbReference type="RefSeq" id="WP_022124800.1">
    <property type="nucleotide sequence ID" value="NZ_CAUCVD010000012.1"/>
</dbReference>
<dbReference type="PROSITE" id="PS51257">
    <property type="entry name" value="PROKAR_LIPOPROTEIN"/>
    <property type="match status" value="1"/>
</dbReference>
<accession>A0A412H002</accession>
<dbReference type="InterPro" id="IPR033985">
    <property type="entry name" value="SusD-like_N"/>
</dbReference>
<keyword evidence="4" id="KW-0472">Membrane</keyword>
<evidence type="ECO:0000256" key="1">
    <source>
        <dbReference type="ARBA" id="ARBA00004442"/>
    </source>
</evidence>
<evidence type="ECO:0000256" key="4">
    <source>
        <dbReference type="ARBA" id="ARBA00023136"/>
    </source>
</evidence>
<evidence type="ECO:0000259" key="7">
    <source>
        <dbReference type="Pfam" id="PF07980"/>
    </source>
</evidence>
<sequence>MKFNYKNICLAALAACSVTACDLDTAPTTSLEANAVFKNLENADRVIRGSWNYIFNSGSTYASIGYGAIMINDDFAGSDVVRTTSYGYSSSYNLTNGYGRGEINDVMWDMVYDPINNCNAVIKNIDGISGDQTEKNRIKGQAYATRGFLYMLLASHYSFAIDKDPDAVCVPIYTEPTDYDMATTGKPAASVSEVYEQALNDLKWGYDLIPEDYNRGSNATDQYKIDHTVVTGLRARASLYARKWEDAYKYADEAMKLKNSYLMSEAEYKSGFNNALNKEWMWGYSCTLDDNLPAYNFYYKDTTTPGGGYTNFNTDPYFKELFDKNDYRRDLFKWGLNTGYGECAMLNYKFLFADINNMLGDVIMMRVAEMYLIKTEAAAHISGKTGEAQTLLKELRDARMKEGFESPAVTATGDELLKEIWLERRKELWGEGFSLTDIIRNQQSVERKKFEKYAMADITHDSKGQEIRTPKLDENGDVILAPEDASDEYKEKNCMLISGHPTLKFPDGSDFEVNSKYYLFRITEKEELQNQNLYNDHPKLSIYR</sequence>
<proteinExistence type="inferred from homology"/>
<dbReference type="InterPro" id="IPR012944">
    <property type="entry name" value="SusD_RagB_dom"/>
</dbReference>
<feature type="signal peptide" evidence="6">
    <location>
        <begin position="1"/>
        <end position="20"/>
    </location>
</feature>
<evidence type="ECO:0000259" key="8">
    <source>
        <dbReference type="Pfam" id="PF14322"/>
    </source>
</evidence>
<dbReference type="Gene3D" id="1.25.40.390">
    <property type="match status" value="1"/>
</dbReference>
<evidence type="ECO:0000256" key="2">
    <source>
        <dbReference type="ARBA" id="ARBA00006275"/>
    </source>
</evidence>
<feature type="domain" description="RagB/SusD" evidence="7">
    <location>
        <begin position="359"/>
        <end position="465"/>
    </location>
</feature>
<dbReference type="Proteomes" id="UP000285864">
    <property type="component" value="Unassembled WGS sequence"/>
</dbReference>
<reference evidence="9 10" key="1">
    <citation type="submission" date="2018-08" db="EMBL/GenBank/DDBJ databases">
        <title>A genome reference for cultivated species of the human gut microbiota.</title>
        <authorList>
            <person name="Zou Y."/>
            <person name="Xue W."/>
            <person name="Luo G."/>
        </authorList>
    </citation>
    <scope>NUCLEOTIDE SEQUENCE [LARGE SCALE GENOMIC DNA]</scope>
    <source>
        <strain evidence="9 10">AF24-2</strain>
    </source>
</reference>
<dbReference type="Pfam" id="PF07980">
    <property type="entry name" value="SusD_RagB"/>
    <property type="match status" value="1"/>
</dbReference>
<keyword evidence="3 6" id="KW-0732">Signal</keyword>
<feature type="chain" id="PRO_5019118724" evidence="6">
    <location>
        <begin position="21"/>
        <end position="544"/>
    </location>
</feature>
<keyword evidence="10" id="KW-1185">Reference proteome</keyword>
<name>A0A412H002_9BACT</name>
<evidence type="ECO:0000313" key="9">
    <source>
        <dbReference type="EMBL" id="RGS00599.1"/>
    </source>
</evidence>
<dbReference type="GO" id="GO:0009279">
    <property type="term" value="C:cell outer membrane"/>
    <property type="evidence" value="ECO:0007669"/>
    <property type="project" value="UniProtKB-SubCell"/>
</dbReference>
<dbReference type="EMBL" id="QRUU01000001">
    <property type="protein sequence ID" value="RGS00599.1"/>
    <property type="molecule type" value="Genomic_DNA"/>
</dbReference>
<evidence type="ECO:0000256" key="6">
    <source>
        <dbReference type="SAM" id="SignalP"/>
    </source>
</evidence>
<dbReference type="CDD" id="cd08977">
    <property type="entry name" value="SusD"/>
    <property type="match status" value="1"/>
</dbReference>